<dbReference type="InterPro" id="IPR000008">
    <property type="entry name" value="C2_dom"/>
</dbReference>
<evidence type="ECO:0000313" key="4">
    <source>
        <dbReference type="Ensembl" id="ENSLLTP00000000941.1"/>
    </source>
</evidence>
<evidence type="ECO:0000313" key="5">
    <source>
        <dbReference type="Proteomes" id="UP000694406"/>
    </source>
</evidence>
<dbReference type="PROSITE" id="PS50106">
    <property type="entry name" value="PDZ"/>
    <property type="match status" value="1"/>
</dbReference>
<dbReference type="SMART" id="SM00228">
    <property type="entry name" value="PDZ"/>
    <property type="match status" value="1"/>
</dbReference>
<keyword evidence="5" id="KW-1185">Reference proteome</keyword>
<dbReference type="Gene3D" id="2.60.40.150">
    <property type="entry name" value="C2 domain"/>
    <property type="match status" value="1"/>
</dbReference>
<dbReference type="Gene3D" id="2.30.42.10">
    <property type="match status" value="1"/>
</dbReference>
<dbReference type="PANTHER" id="PTHR46848:SF1">
    <property type="entry name" value="REGULATOR OF G-PROTEIN SIGNALING 3"/>
    <property type="match status" value="1"/>
</dbReference>
<dbReference type="InterPro" id="IPR036034">
    <property type="entry name" value="PDZ_sf"/>
</dbReference>
<dbReference type="Proteomes" id="UP000694406">
    <property type="component" value="Unplaced"/>
</dbReference>
<evidence type="ECO:0000256" key="1">
    <source>
        <dbReference type="SAM" id="MobiDB-lite"/>
    </source>
</evidence>
<feature type="compositionally biased region" description="Polar residues" evidence="1">
    <location>
        <begin position="288"/>
        <end position="298"/>
    </location>
</feature>
<protein>
    <submittedName>
        <fullName evidence="4">Regulator of G protein signaling 3</fullName>
    </submittedName>
</protein>
<dbReference type="SUPFAM" id="SSF50156">
    <property type="entry name" value="PDZ domain-like"/>
    <property type="match status" value="1"/>
</dbReference>
<feature type="region of interest" description="Disordered" evidence="1">
    <location>
        <begin position="340"/>
        <end position="363"/>
    </location>
</feature>
<reference evidence="4" key="2">
    <citation type="submission" date="2025-09" db="UniProtKB">
        <authorList>
            <consortium name="Ensembl"/>
        </authorList>
    </citation>
    <scope>IDENTIFICATION</scope>
</reference>
<accession>A0A8C5RD44</accession>
<dbReference type="SMART" id="SM00239">
    <property type="entry name" value="C2"/>
    <property type="match status" value="1"/>
</dbReference>
<dbReference type="Gene3D" id="2.30.29.30">
    <property type="entry name" value="Pleckstrin-homology domain (PH domain)/Phosphotyrosine-binding domain (PTB)"/>
    <property type="match status" value="1"/>
</dbReference>
<name>A0A8C5RD44_LATLA</name>
<dbReference type="InterPro" id="IPR035892">
    <property type="entry name" value="C2_domain_sf"/>
</dbReference>
<evidence type="ECO:0000259" key="2">
    <source>
        <dbReference type="PROSITE" id="PS50004"/>
    </source>
</evidence>
<proteinExistence type="predicted"/>
<dbReference type="SUPFAM" id="SSF49562">
    <property type="entry name" value="C2 domain (Calcium/lipid-binding domain, CaLB)"/>
    <property type="match status" value="1"/>
</dbReference>
<feature type="domain" description="PDZ" evidence="3">
    <location>
        <begin position="195"/>
        <end position="272"/>
    </location>
</feature>
<feature type="region of interest" description="Disordered" evidence="1">
    <location>
        <begin position="563"/>
        <end position="588"/>
    </location>
</feature>
<organism evidence="4 5">
    <name type="scientific">Laticauda laticaudata</name>
    <name type="common">Blue-ringed sea krait</name>
    <name type="synonym">Blue-lipped sea krait</name>
    <dbReference type="NCBI Taxonomy" id="8630"/>
    <lineage>
        <taxon>Eukaryota</taxon>
        <taxon>Metazoa</taxon>
        <taxon>Chordata</taxon>
        <taxon>Craniata</taxon>
        <taxon>Vertebrata</taxon>
        <taxon>Euteleostomi</taxon>
        <taxon>Lepidosauria</taxon>
        <taxon>Squamata</taxon>
        <taxon>Bifurcata</taxon>
        <taxon>Unidentata</taxon>
        <taxon>Episquamata</taxon>
        <taxon>Toxicofera</taxon>
        <taxon>Serpentes</taxon>
        <taxon>Colubroidea</taxon>
        <taxon>Elapidae</taxon>
        <taxon>Laticaudinae</taxon>
        <taxon>Laticauda</taxon>
    </lineage>
</organism>
<sequence>MEEGNIEREPLCVYVCDKATLQSPSLSALGQLKLSIHMQGRRLKLHVVEAKGLMGKHYRMCDSFVKVSIVPDTSRKCRQKSKTILGSKNPVFHEQFIFCLQEEDEQKRLLVTVWNRPQDSRQSRLLGCMSFGVKTLLGPEKKICGWYYLLGEDLGRTKHLKVGTRQLKQGQEMTLAKPAALLGKQQLQQDMEQIKITIPRGKNGFGFTICCDSPVRVQAVDSGGPAEKAGLQQLDTVLRLNQQPVEDWKCVELAHEIRNCPQEILLLVWRIVPQVKPSLQGVTRRPSCKSTFDFQSPSARREKSSTGRSRAPEHRQSCHVLYDGNHEFALNGWERYTELGKAPQQQHTMPPPSRPPSSSGTDKNYIILTPLNSGGQLLRRVCQENKAPGGNVCKGESRGKKSRLMKTVQTIKSHESSPQSCPLMASHIPPSSYGTYVTLAPKVLVFPIFVQPLDLCSPARTLVLSEELLLHETRNKPTEVTLFIYSDLLLFTQEEEPGRCSVFRNPLYLKDVRLQEDSSEDLRFCILYLAEELECVLSLQAHSHEQKTRVCWCLIDHILKQQPRTTPTAPPAESKVCPMPPRPAILKK</sequence>
<dbReference type="Pfam" id="PF00168">
    <property type="entry name" value="C2"/>
    <property type="match status" value="1"/>
</dbReference>
<reference evidence="4" key="1">
    <citation type="submission" date="2025-08" db="UniProtKB">
        <authorList>
            <consortium name="Ensembl"/>
        </authorList>
    </citation>
    <scope>IDENTIFICATION</scope>
</reference>
<dbReference type="AlphaFoldDB" id="A0A8C5RD44"/>
<feature type="compositionally biased region" description="Basic and acidic residues" evidence="1">
    <location>
        <begin position="299"/>
        <end position="315"/>
    </location>
</feature>
<dbReference type="InterPro" id="IPR011993">
    <property type="entry name" value="PH-like_dom_sf"/>
</dbReference>
<dbReference type="InterPro" id="IPR001478">
    <property type="entry name" value="PDZ"/>
</dbReference>
<feature type="compositionally biased region" description="Pro residues" evidence="1">
    <location>
        <begin position="578"/>
        <end position="588"/>
    </location>
</feature>
<dbReference type="PROSITE" id="PS50004">
    <property type="entry name" value="C2"/>
    <property type="match status" value="1"/>
</dbReference>
<dbReference type="GO" id="GO:0005634">
    <property type="term" value="C:nucleus"/>
    <property type="evidence" value="ECO:0007669"/>
    <property type="project" value="TreeGrafter"/>
</dbReference>
<feature type="region of interest" description="Disordered" evidence="1">
    <location>
        <begin position="280"/>
        <end position="315"/>
    </location>
</feature>
<dbReference type="Pfam" id="PF00595">
    <property type="entry name" value="PDZ"/>
    <property type="match status" value="1"/>
</dbReference>
<dbReference type="SUPFAM" id="SSF50729">
    <property type="entry name" value="PH domain-like"/>
    <property type="match status" value="1"/>
</dbReference>
<dbReference type="GO" id="GO:0005886">
    <property type="term" value="C:plasma membrane"/>
    <property type="evidence" value="ECO:0007669"/>
    <property type="project" value="TreeGrafter"/>
</dbReference>
<dbReference type="PANTHER" id="PTHR46848">
    <property type="entry name" value="REGULATOR OF G-PROTEIN SIGNALING 3"/>
    <property type="match status" value="1"/>
</dbReference>
<dbReference type="CDD" id="cd06711">
    <property type="entry name" value="PDZ_RGS3-like"/>
    <property type="match status" value="1"/>
</dbReference>
<evidence type="ECO:0000259" key="3">
    <source>
        <dbReference type="PROSITE" id="PS50106"/>
    </source>
</evidence>
<dbReference type="Ensembl" id="ENSLLTT00000000977.1">
    <property type="protein sequence ID" value="ENSLLTP00000000941.1"/>
    <property type="gene ID" value="ENSLLTG00000000626.1"/>
</dbReference>
<feature type="domain" description="C2" evidence="2">
    <location>
        <begin position="28"/>
        <end position="147"/>
    </location>
</feature>
<gene>
    <name evidence="4" type="primary">RGS3</name>
</gene>
<dbReference type="GeneTree" id="ENSGT00940000154416"/>